<reference evidence="1 2" key="1">
    <citation type="submission" date="2019-03" db="EMBL/GenBank/DDBJ databases">
        <title>Genomic Encyclopedia of Type Strains, Phase III (KMG-III): the genomes of soil and plant-associated and newly described type strains.</title>
        <authorList>
            <person name="Whitman W."/>
        </authorList>
    </citation>
    <scope>NUCLEOTIDE SEQUENCE [LARGE SCALE GENOMIC DNA]</scope>
    <source>
        <strain evidence="1 2">DSM 27373</strain>
    </source>
</reference>
<gene>
    <name evidence="1" type="ORF">EV640_101174</name>
</gene>
<proteinExistence type="predicted"/>
<name>A0A4R7G7E0_9MICC</name>
<evidence type="ECO:0000313" key="2">
    <source>
        <dbReference type="Proteomes" id="UP000294506"/>
    </source>
</evidence>
<organism evidence="1 2">
    <name type="scientific">Nesterenkonia aurantiaca</name>
    <dbReference type="NCBI Taxonomy" id="1436010"/>
    <lineage>
        <taxon>Bacteria</taxon>
        <taxon>Bacillati</taxon>
        <taxon>Actinomycetota</taxon>
        <taxon>Actinomycetes</taxon>
        <taxon>Micrococcales</taxon>
        <taxon>Micrococcaceae</taxon>
        <taxon>Nesterenkonia</taxon>
    </lineage>
</organism>
<dbReference type="EMBL" id="SOAN01000001">
    <property type="protein sequence ID" value="TDS87390.1"/>
    <property type="molecule type" value="Genomic_DNA"/>
</dbReference>
<dbReference type="Pfam" id="PF00378">
    <property type="entry name" value="ECH_1"/>
    <property type="match status" value="1"/>
</dbReference>
<dbReference type="GO" id="GO:0003824">
    <property type="term" value="F:catalytic activity"/>
    <property type="evidence" value="ECO:0007669"/>
    <property type="project" value="UniProtKB-ARBA"/>
</dbReference>
<accession>A0A4R7G7E0</accession>
<dbReference type="InterPro" id="IPR001753">
    <property type="entry name" value="Enoyl-CoA_hydra/iso"/>
</dbReference>
<protein>
    <submittedName>
        <fullName evidence="1">Short chain enoyl-CoA hydratase /enoyl-CoA hydratase</fullName>
    </submittedName>
</protein>
<dbReference type="AlphaFoldDB" id="A0A4R7G7E0"/>
<dbReference type="RefSeq" id="WP_166645830.1">
    <property type="nucleotide sequence ID" value="NZ_SOAN01000001.1"/>
</dbReference>
<dbReference type="Proteomes" id="UP000294506">
    <property type="component" value="Unassembled WGS sequence"/>
</dbReference>
<sequence length="265" mass="27915">MPHQLPADTSARVRVQRAGAVAIVVLEDPPRRNVLGSRMRTELRAELAELAEDPRVRAVVLTGSGECFSSGGDLAAMPPTDPAEGAARMEDLAVLVRRLATLDKPVVAAVSGPAAGVAVGLVCCCDVVVIGTSARFLFPFTRLGLIADGGLIHSLVRRVGAARAQKILLEAVPIAGTEALATGLADHLVTDQDVLPAAMARAEELASRAPLAVAAVKRGIREASSTYEEALLFEREHQPALFETSDFMEGKKALLQKRAPSFSGR</sequence>
<dbReference type="InterPro" id="IPR029045">
    <property type="entry name" value="ClpP/crotonase-like_dom_sf"/>
</dbReference>
<evidence type="ECO:0000313" key="1">
    <source>
        <dbReference type="EMBL" id="TDS87390.1"/>
    </source>
</evidence>
<dbReference type="CDD" id="cd06558">
    <property type="entry name" value="crotonase-like"/>
    <property type="match status" value="1"/>
</dbReference>
<dbReference type="PANTHER" id="PTHR43459">
    <property type="entry name" value="ENOYL-COA HYDRATASE"/>
    <property type="match status" value="1"/>
</dbReference>
<comment type="caution">
    <text evidence="1">The sequence shown here is derived from an EMBL/GenBank/DDBJ whole genome shotgun (WGS) entry which is preliminary data.</text>
</comment>
<keyword evidence="2" id="KW-1185">Reference proteome</keyword>
<dbReference type="Gene3D" id="3.90.226.10">
    <property type="entry name" value="2-enoyl-CoA Hydratase, Chain A, domain 1"/>
    <property type="match status" value="1"/>
</dbReference>
<dbReference type="SUPFAM" id="SSF52096">
    <property type="entry name" value="ClpP/crotonase"/>
    <property type="match status" value="1"/>
</dbReference>
<dbReference type="PANTHER" id="PTHR43459:SF1">
    <property type="entry name" value="EG:BACN32G11.4 PROTEIN"/>
    <property type="match status" value="1"/>
</dbReference>